<name>A0ABQ2RI50_9GAMM</name>
<evidence type="ECO:0000313" key="6">
    <source>
        <dbReference type="EMBL" id="GGQ29337.1"/>
    </source>
</evidence>
<dbReference type="Proteomes" id="UP000619118">
    <property type="component" value="Unassembled WGS sequence"/>
</dbReference>
<comment type="caution">
    <text evidence="6">The sequence shown here is derived from an EMBL/GenBank/DDBJ whole genome shotgun (WGS) entry which is preliminary data.</text>
</comment>
<feature type="domain" description="HTH tetR-type" evidence="5">
    <location>
        <begin position="6"/>
        <end position="66"/>
    </location>
</feature>
<sequence length="201" mass="22264">MSRPKSESRAALLDNALSTFWKMGYHVVSMGDLVRETGVSRGGIYSDFKGKRELFHACLEHYQDTFVGPSLAPIEEDGAGIAAIAKYLETLISSIEQSGEGVIGCLVVNTSAQLDPDDTDTRALLEKHFKRQEDAFHAAISNENNISKKLSESEVKALAQFVTTSIQGLASRFRNTTDMKPLRQYADSLMQILKVQLYNDQ</sequence>
<dbReference type="PROSITE" id="PS50977">
    <property type="entry name" value="HTH_TETR_2"/>
    <property type="match status" value="1"/>
</dbReference>
<keyword evidence="7" id="KW-1185">Reference proteome</keyword>
<dbReference type="InterPro" id="IPR036271">
    <property type="entry name" value="Tet_transcr_reg_TetR-rel_C_sf"/>
</dbReference>
<dbReference type="PANTHER" id="PTHR47506:SF1">
    <property type="entry name" value="HTH-TYPE TRANSCRIPTIONAL REGULATOR YJDC"/>
    <property type="match status" value="1"/>
</dbReference>
<evidence type="ECO:0000256" key="3">
    <source>
        <dbReference type="ARBA" id="ARBA00023163"/>
    </source>
</evidence>
<feature type="DNA-binding region" description="H-T-H motif" evidence="4">
    <location>
        <begin position="29"/>
        <end position="48"/>
    </location>
</feature>
<evidence type="ECO:0000256" key="2">
    <source>
        <dbReference type="ARBA" id="ARBA00023125"/>
    </source>
</evidence>
<keyword evidence="3" id="KW-0804">Transcription</keyword>
<keyword evidence="1" id="KW-0805">Transcription regulation</keyword>
<gene>
    <name evidence="6" type="ORF">GCM10009411_31340</name>
</gene>
<dbReference type="InterPro" id="IPR009057">
    <property type="entry name" value="Homeodomain-like_sf"/>
</dbReference>
<dbReference type="Gene3D" id="1.10.357.10">
    <property type="entry name" value="Tetracycline Repressor, domain 2"/>
    <property type="match status" value="1"/>
</dbReference>
<organism evidence="6 7">
    <name type="scientific">Shewanella litoralis</name>
    <dbReference type="NCBI Taxonomy" id="2282700"/>
    <lineage>
        <taxon>Bacteria</taxon>
        <taxon>Pseudomonadati</taxon>
        <taxon>Pseudomonadota</taxon>
        <taxon>Gammaproteobacteria</taxon>
        <taxon>Alteromonadales</taxon>
        <taxon>Shewanellaceae</taxon>
        <taxon>Shewanella</taxon>
    </lineage>
</organism>
<accession>A0ABQ2RI50</accession>
<evidence type="ECO:0000313" key="7">
    <source>
        <dbReference type="Proteomes" id="UP000619118"/>
    </source>
</evidence>
<dbReference type="Pfam" id="PF00440">
    <property type="entry name" value="TetR_N"/>
    <property type="match status" value="1"/>
</dbReference>
<evidence type="ECO:0000259" key="5">
    <source>
        <dbReference type="PROSITE" id="PS50977"/>
    </source>
</evidence>
<dbReference type="PANTHER" id="PTHR47506">
    <property type="entry name" value="TRANSCRIPTIONAL REGULATORY PROTEIN"/>
    <property type="match status" value="1"/>
</dbReference>
<dbReference type="EMBL" id="BMQX01000026">
    <property type="protein sequence ID" value="GGQ29337.1"/>
    <property type="molecule type" value="Genomic_DNA"/>
</dbReference>
<proteinExistence type="predicted"/>
<dbReference type="PRINTS" id="PR00455">
    <property type="entry name" value="HTHTETR"/>
</dbReference>
<evidence type="ECO:0000256" key="4">
    <source>
        <dbReference type="PROSITE-ProRule" id="PRU00335"/>
    </source>
</evidence>
<dbReference type="SUPFAM" id="SSF46689">
    <property type="entry name" value="Homeodomain-like"/>
    <property type="match status" value="1"/>
</dbReference>
<evidence type="ECO:0000256" key="1">
    <source>
        <dbReference type="ARBA" id="ARBA00023015"/>
    </source>
</evidence>
<dbReference type="SUPFAM" id="SSF48498">
    <property type="entry name" value="Tetracyclin repressor-like, C-terminal domain"/>
    <property type="match status" value="1"/>
</dbReference>
<keyword evidence="2 4" id="KW-0238">DNA-binding</keyword>
<reference evidence="7" key="1">
    <citation type="journal article" date="2019" name="Int. J. Syst. Evol. Microbiol.">
        <title>The Global Catalogue of Microorganisms (GCM) 10K type strain sequencing project: providing services to taxonomists for standard genome sequencing and annotation.</title>
        <authorList>
            <consortium name="The Broad Institute Genomics Platform"/>
            <consortium name="The Broad Institute Genome Sequencing Center for Infectious Disease"/>
            <person name="Wu L."/>
            <person name="Ma J."/>
        </authorList>
    </citation>
    <scope>NUCLEOTIDE SEQUENCE [LARGE SCALE GENOMIC DNA]</scope>
    <source>
        <strain evidence="7">JCM 32306</strain>
    </source>
</reference>
<protein>
    <recommendedName>
        <fullName evidence="5">HTH tetR-type domain-containing protein</fullName>
    </recommendedName>
</protein>
<dbReference type="Gene3D" id="1.10.10.60">
    <property type="entry name" value="Homeodomain-like"/>
    <property type="match status" value="1"/>
</dbReference>
<dbReference type="RefSeq" id="WP_160055782.1">
    <property type="nucleotide sequence ID" value="NZ_BMQX01000026.1"/>
</dbReference>
<dbReference type="InterPro" id="IPR001647">
    <property type="entry name" value="HTH_TetR"/>
</dbReference>